<protein>
    <submittedName>
        <fullName evidence="1">LANO_0H08790g1_1</fullName>
    </submittedName>
</protein>
<dbReference type="Proteomes" id="UP000189911">
    <property type="component" value="Chromosome H"/>
</dbReference>
<reference evidence="2" key="1">
    <citation type="submission" date="2016-03" db="EMBL/GenBank/DDBJ databases">
        <authorList>
            <person name="Devillers Hugo."/>
        </authorList>
    </citation>
    <scope>NUCLEOTIDE SEQUENCE [LARGE SCALE GENOMIC DNA]</scope>
</reference>
<keyword evidence="2" id="KW-1185">Reference proteome</keyword>
<proteinExistence type="predicted"/>
<evidence type="ECO:0000313" key="1">
    <source>
        <dbReference type="EMBL" id="SCV05497.1"/>
    </source>
</evidence>
<accession>A0A1G4KLX7</accession>
<dbReference type="AlphaFoldDB" id="A0A1G4KLX7"/>
<organism evidence="1 2">
    <name type="scientific">Lachancea nothofagi CBS 11611</name>
    <dbReference type="NCBI Taxonomy" id="1266666"/>
    <lineage>
        <taxon>Eukaryota</taxon>
        <taxon>Fungi</taxon>
        <taxon>Dikarya</taxon>
        <taxon>Ascomycota</taxon>
        <taxon>Saccharomycotina</taxon>
        <taxon>Saccharomycetes</taxon>
        <taxon>Saccharomycetales</taxon>
        <taxon>Saccharomycetaceae</taxon>
        <taxon>Lachancea</taxon>
    </lineage>
</organism>
<dbReference type="EMBL" id="LT598447">
    <property type="protein sequence ID" value="SCV05497.1"/>
    <property type="molecule type" value="Genomic_DNA"/>
</dbReference>
<name>A0A1G4KLX7_9SACH</name>
<evidence type="ECO:0000313" key="2">
    <source>
        <dbReference type="Proteomes" id="UP000189911"/>
    </source>
</evidence>
<sequence length="153" mass="17196">MTCNREIASRNITLYYTDTACSRTPVCSYELCSSIHLSLPRMRAIAVRKHLRTITVRFVQWCRSVPRKSKTIADALHQRACFPCSSHLILSFHAGNTPTARSSCSPSNQQKKKFGLTPPFSPSSYALIYTSSTLNSLQTFVFTITCLRSNPKN</sequence>
<gene>
    <name evidence="1" type="ORF">LANO_0H08790G</name>
</gene>